<feature type="signal peptide" evidence="12">
    <location>
        <begin position="1"/>
        <end position="20"/>
    </location>
</feature>
<evidence type="ECO:0000259" key="13">
    <source>
        <dbReference type="SMART" id="SM00085"/>
    </source>
</evidence>
<comment type="catalytic activity">
    <reaction evidence="12">
        <text>a 1,2-diacyl-sn-glycero-3-phosphocholine + H2O = a 1-acyl-sn-glycero-3-phosphocholine + a fatty acid + H(+)</text>
        <dbReference type="Rhea" id="RHEA:15801"/>
        <dbReference type="ChEBI" id="CHEBI:15377"/>
        <dbReference type="ChEBI" id="CHEBI:15378"/>
        <dbReference type="ChEBI" id="CHEBI:28868"/>
        <dbReference type="ChEBI" id="CHEBI:57643"/>
        <dbReference type="ChEBI" id="CHEBI:58168"/>
        <dbReference type="EC" id="3.1.1.4"/>
    </reaction>
</comment>
<evidence type="ECO:0000256" key="11">
    <source>
        <dbReference type="RuleBase" id="RU003654"/>
    </source>
</evidence>
<keyword evidence="4 9" id="KW-0106">Calcium</keyword>
<dbReference type="CTD" id="26279"/>
<dbReference type="GO" id="GO:0005576">
    <property type="term" value="C:extracellular region"/>
    <property type="evidence" value="ECO:0007669"/>
    <property type="project" value="UniProtKB-SubCell"/>
</dbReference>
<dbReference type="PANTHER" id="PTHR11716:SF57">
    <property type="entry name" value="GROUP IID SECRETORY PHOSPHOLIPASE A2"/>
    <property type="match status" value="1"/>
</dbReference>
<comment type="similarity">
    <text evidence="2 11">Belongs to the phospholipase A2 family.</text>
</comment>
<dbReference type="GO" id="GO:0006644">
    <property type="term" value="P:phospholipid metabolic process"/>
    <property type="evidence" value="ECO:0007669"/>
    <property type="project" value="InterPro"/>
</dbReference>
<proteinExistence type="inferred from homology"/>
<dbReference type="InterPro" id="IPR001211">
    <property type="entry name" value="PLA2"/>
</dbReference>
<comment type="cofactor">
    <cofactor evidence="9">
        <name>Ca(2+)</name>
        <dbReference type="ChEBI" id="CHEBI:29108"/>
    </cofactor>
    <text evidence="9">Binds 1 Ca(2+) ion per subunit.</text>
</comment>
<dbReference type="EC" id="3.1.1.4" evidence="12"/>
<organism evidence="16">
    <name type="scientific">Castor canadensis</name>
    <name type="common">American beaver</name>
    <dbReference type="NCBI Taxonomy" id="51338"/>
    <lineage>
        <taxon>Eukaryota</taxon>
        <taxon>Metazoa</taxon>
        <taxon>Chordata</taxon>
        <taxon>Craniata</taxon>
        <taxon>Vertebrata</taxon>
        <taxon>Euteleostomi</taxon>
        <taxon>Mammalia</taxon>
        <taxon>Eutheria</taxon>
        <taxon>Euarchontoglires</taxon>
        <taxon>Glires</taxon>
        <taxon>Rodentia</taxon>
        <taxon>Castorimorpha</taxon>
        <taxon>Castoridae</taxon>
        <taxon>Castor</taxon>
    </lineage>
</organism>
<comment type="catalytic activity">
    <reaction evidence="6">
        <text>1-hexadecanoyl-2-(9Z-octadecenoyl)-sn-glycero-3-phosphocholine + H2O = 1-hexadecanoyl-sn-glycero-3-phosphocholine + (9Z)-octadecenoate + H(+)</text>
        <dbReference type="Rhea" id="RHEA:38779"/>
        <dbReference type="ChEBI" id="CHEBI:15377"/>
        <dbReference type="ChEBI" id="CHEBI:15378"/>
        <dbReference type="ChEBI" id="CHEBI:30823"/>
        <dbReference type="ChEBI" id="CHEBI:72998"/>
        <dbReference type="ChEBI" id="CHEBI:73001"/>
    </reaction>
    <physiologicalReaction direction="left-to-right" evidence="6">
        <dbReference type="Rhea" id="RHEA:38780"/>
    </physiologicalReaction>
</comment>
<dbReference type="SMART" id="SM00085">
    <property type="entry name" value="PA2c"/>
    <property type="match status" value="1"/>
</dbReference>
<dbReference type="GO" id="GO:0005543">
    <property type="term" value="F:phospholipid binding"/>
    <property type="evidence" value="ECO:0007669"/>
    <property type="project" value="TreeGrafter"/>
</dbReference>
<evidence type="ECO:0000256" key="7">
    <source>
        <dbReference type="ARBA" id="ARBA00049039"/>
    </source>
</evidence>
<dbReference type="AlphaFoldDB" id="A0A8B7W9V0"/>
<feature type="active site" evidence="8">
    <location>
        <position position="67"/>
    </location>
</feature>
<evidence type="ECO:0000256" key="12">
    <source>
        <dbReference type="RuleBase" id="RU361236"/>
    </source>
</evidence>
<dbReference type="InterPro" id="IPR033112">
    <property type="entry name" value="PLA2_Asp_AS"/>
</dbReference>
<dbReference type="InterPro" id="IPR016090">
    <property type="entry name" value="PLA2-like_dom"/>
</dbReference>
<dbReference type="SUPFAM" id="SSF48619">
    <property type="entry name" value="Phospholipase A2, PLA2"/>
    <property type="match status" value="1"/>
</dbReference>
<dbReference type="InterPro" id="IPR036444">
    <property type="entry name" value="PLipase_A2_dom_sf"/>
</dbReference>
<feature type="binding site" evidence="9">
    <location>
        <position position="51"/>
    </location>
    <ligand>
        <name>Ca(2+)</name>
        <dbReference type="ChEBI" id="CHEBI:29108"/>
    </ligand>
</feature>
<dbReference type="GeneID" id="109698871"/>
<dbReference type="Pfam" id="PF00068">
    <property type="entry name" value="Phospholip_A2_1"/>
    <property type="match status" value="1"/>
</dbReference>
<evidence type="ECO:0000256" key="9">
    <source>
        <dbReference type="PIRSR" id="PIRSR601211-2"/>
    </source>
</evidence>
<feature type="disulfide bond" evidence="10">
    <location>
        <begin position="79"/>
        <end position="104"/>
    </location>
</feature>
<keyword evidence="12" id="KW-0732">Signal</keyword>
<reference evidence="16" key="2">
    <citation type="submission" date="2025-04" db="UniProtKB">
        <authorList>
            <consortium name="RefSeq"/>
        </authorList>
    </citation>
    <scope>IDENTIFICATION</scope>
    <source>
        <tissue evidence="16">Leukocyte</tissue>
    </source>
</reference>
<evidence type="ECO:0000256" key="1">
    <source>
        <dbReference type="ARBA" id="ARBA00004613"/>
    </source>
</evidence>
<accession>A0A8B7W9V0</accession>
<evidence type="ECO:0000256" key="5">
    <source>
        <dbReference type="ARBA" id="ARBA00023157"/>
    </source>
</evidence>
<comment type="catalytic activity">
    <reaction evidence="7">
        <text>1-hexadecanoyl-2-(9Z,12Z-octadecadienoyl)-sn-glycero-3-phosphoethanolamine + H2O = 1-hexadecanoyl-sn-glycero-3-phosphoethanolamine + (9Z,12Z)-octadecadienoate + H(+)</text>
        <dbReference type="Rhea" id="RHEA:40815"/>
        <dbReference type="ChEBI" id="CHEBI:15377"/>
        <dbReference type="ChEBI" id="CHEBI:15378"/>
        <dbReference type="ChEBI" id="CHEBI:30245"/>
        <dbReference type="ChEBI" id="CHEBI:73004"/>
        <dbReference type="ChEBI" id="CHEBI:73008"/>
    </reaction>
    <physiologicalReaction direction="left-to-right" evidence="7">
        <dbReference type="Rhea" id="RHEA:40816"/>
    </physiologicalReaction>
</comment>
<feature type="chain" id="PRO_5044519713" description="Phospholipase A2" evidence="12">
    <location>
        <begin position="21"/>
        <end position="145"/>
    </location>
</feature>
<feature type="disulfide bond" evidence="10">
    <location>
        <begin position="48"/>
        <end position="64"/>
    </location>
</feature>
<dbReference type="PROSITE" id="PS00118">
    <property type="entry name" value="PA2_HIS"/>
    <property type="match status" value="1"/>
</dbReference>
<feature type="active site" evidence="8">
    <location>
        <position position="112"/>
    </location>
</feature>
<dbReference type="FunFam" id="1.20.90.10:FF:000001">
    <property type="entry name" value="Basic phospholipase A2 homolog"/>
    <property type="match status" value="1"/>
</dbReference>
<comment type="subcellular location">
    <subcellularLocation>
        <location evidence="1 12">Secreted</location>
    </subcellularLocation>
</comment>
<gene>
    <name evidence="14 16" type="primary">Pla2g2d</name>
</gene>
<reference evidence="14" key="1">
    <citation type="submission" date="2023-09" db="UniProtKB">
        <authorList>
            <consortium name="Ensembl"/>
        </authorList>
    </citation>
    <scope>IDENTIFICATION</scope>
</reference>
<feature type="domain" description="Phospholipase A2-like central" evidence="13">
    <location>
        <begin position="21"/>
        <end position="139"/>
    </location>
</feature>
<evidence type="ECO:0000256" key="10">
    <source>
        <dbReference type="PIRSR" id="PIRSR601211-3"/>
    </source>
</evidence>
<feature type="disulfide bond" evidence="10">
    <location>
        <begin position="70"/>
        <end position="111"/>
    </location>
</feature>
<evidence type="ECO:0000313" key="15">
    <source>
        <dbReference type="Proteomes" id="UP001732720"/>
    </source>
</evidence>
<dbReference type="GO" id="GO:0050482">
    <property type="term" value="P:arachidonate secretion"/>
    <property type="evidence" value="ECO:0007669"/>
    <property type="project" value="InterPro"/>
</dbReference>
<name>A0A8B7W9V0_CASCN</name>
<feature type="binding site" evidence="9">
    <location>
        <position position="68"/>
    </location>
    <ligand>
        <name>Ca(2+)</name>
        <dbReference type="ChEBI" id="CHEBI:29108"/>
    </ligand>
</feature>
<protein>
    <recommendedName>
        <fullName evidence="12">Phospholipase A2</fullName>
        <ecNumber evidence="12">3.1.1.4</ecNumber>
    </recommendedName>
</protein>
<evidence type="ECO:0000256" key="8">
    <source>
        <dbReference type="PIRSR" id="PIRSR601211-1"/>
    </source>
</evidence>
<keyword evidence="3 12" id="KW-0964">Secreted</keyword>
<dbReference type="Proteomes" id="UP001732720">
    <property type="component" value="Chromosome 7"/>
</dbReference>
<evidence type="ECO:0000256" key="3">
    <source>
        <dbReference type="ARBA" id="ARBA00022525"/>
    </source>
</evidence>
<evidence type="ECO:0000256" key="6">
    <source>
        <dbReference type="ARBA" id="ARBA00048699"/>
    </source>
</evidence>
<dbReference type="GO" id="GO:0016042">
    <property type="term" value="P:lipid catabolic process"/>
    <property type="evidence" value="ECO:0007669"/>
    <property type="project" value="InterPro"/>
</dbReference>
<feature type="disulfide bond" evidence="10">
    <location>
        <begin position="69"/>
        <end position="145"/>
    </location>
</feature>
<evidence type="ECO:0000256" key="2">
    <source>
        <dbReference type="ARBA" id="ARBA00007056"/>
    </source>
</evidence>
<keyword evidence="9" id="KW-0479">Metal-binding</keyword>
<dbReference type="KEGG" id="ccan:109698871"/>
<keyword evidence="12" id="KW-0378">Hydrolase</keyword>
<feature type="disulfide bond" evidence="10">
    <location>
        <begin position="63"/>
        <end position="118"/>
    </location>
</feature>
<evidence type="ECO:0000313" key="14">
    <source>
        <dbReference type="Ensembl" id="ENSCCNP00000002159.1"/>
    </source>
</evidence>
<dbReference type="PROSITE" id="PS00119">
    <property type="entry name" value="PA2_ASP"/>
    <property type="match status" value="1"/>
</dbReference>
<sequence length="145" mass="16679">MELALLCGMLVMAGVTPAQGGLLNLNKMVRQVTGKMPILYYWPYACHCRLGGRGQPKDATDWCCQKHDCCYTHLRIHQCRPTTDNYKYTFSQGDIQCSVKGSWCEQQLCACDKEVALCLKRNLDSYNKHLRYYWWPNCQGQKPAC</sequence>
<dbReference type="InterPro" id="IPR033113">
    <property type="entry name" value="PLA2_histidine"/>
</dbReference>
<dbReference type="PANTHER" id="PTHR11716">
    <property type="entry name" value="PHOSPHOLIPASE A2 FAMILY MEMBER"/>
    <property type="match status" value="1"/>
</dbReference>
<dbReference type="OrthoDB" id="5841574at2759"/>
<dbReference type="GO" id="GO:0047498">
    <property type="term" value="F:calcium-dependent phospholipase A2 activity"/>
    <property type="evidence" value="ECO:0007669"/>
    <property type="project" value="TreeGrafter"/>
</dbReference>
<dbReference type="Gene3D" id="1.20.90.10">
    <property type="entry name" value="Phospholipase A2 domain"/>
    <property type="match status" value="1"/>
</dbReference>
<keyword evidence="5 10" id="KW-1015">Disulfide bond</keyword>
<dbReference type="GO" id="GO:0042130">
    <property type="term" value="P:negative regulation of T cell proliferation"/>
    <property type="evidence" value="ECO:0007669"/>
    <property type="project" value="TreeGrafter"/>
</dbReference>
<dbReference type="PRINTS" id="PR00389">
    <property type="entry name" value="PHPHLIPASEA2"/>
</dbReference>
<evidence type="ECO:0000256" key="4">
    <source>
        <dbReference type="ARBA" id="ARBA00022837"/>
    </source>
</evidence>
<keyword evidence="15" id="KW-1185">Reference proteome</keyword>
<dbReference type="CDD" id="cd00125">
    <property type="entry name" value="PLA2c"/>
    <property type="match status" value="1"/>
</dbReference>
<dbReference type="Ensembl" id="ENSCCNT00000002883.1">
    <property type="protein sequence ID" value="ENSCCNP00000002159.1"/>
    <property type="gene ID" value="ENSCCNG00000002382.1"/>
</dbReference>
<evidence type="ECO:0000313" key="16">
    <source>
        <dbReference type="RefSeq" id="XP_020038890.1"/>
    </source>
</evidence>
<feature type="disulfide bond" evidence="10">
    <location>
        <begin position="97"/>
        <end position="109"/>
    </location>
</feature>
<dbReference type="RefSeq" id="XP_020038890.1">
    <property type="nucleotide sequence ID" value="XM_020183301.1"/>
</dbReference>
<dbReference type="GO" id="GO:0005509">
    <property type="term" value="F:calcium ion binding"/>
    <property type="evidence" value="ECO:0007669"/>
    <property type="project" value="InterPro"/>
</dbReference>
<keyword evidence="12" id="KW-0443">Lipid metabolism</keyword>